<comment type="caution">
    <text evidence="2">The sequence shown here is derived from an EMBL/GenBank/DDBJ whole genome shotgun (WGS) entry which is preliminary data.</text>
</comment>
<reference evidence="2" key="1">
    <citation type="journal article" date="2023" name="Science">
        <title>Genome structures resolve the early diversification of teleost fishes.</title>
        <authorList>
            <person name="Parey E."/>
            <person name="Louis A."/>
            <person name="Montfort J."/>
            <person name="Bouchez O."/>
            <person name="Roques C."/>
            <person name="Iampietro C."/>
            <person name="Lluch J."/>
            <person name="Castinel A."/>
            <person name="Donnadieu C."/>
            <person name="Desvignes T."/>
            <person name="Floi Bucao C."/>
            <person name="Jouanno E."/>
            <person name="Wen M."/>
            <person name="Mejri S."/>
            <person name="Dirks R."/>
            <person name="Jansen H."/>
            <person name="Henkel C."/>
            <person name="Chen W.J."/>
            <person name="Zahm M."/>
            <person name="Cabau C."/>
            <person name="Klopp C."/>
            <person name="Thompson A.W."/>
            <person name="Robinson-Rechavi M."/>
            <person name="Braasch I."/>
            <person name="Lecointre G."/>
            <person name="Bobe J."/>
            <person name="Postlethwait J.H."/>
            <person name="Berthelot C."/>
            <person name="Roest Crollius H."/>
            <person name="Guiguen Y."/>
        </authorList>
    </citation>
    <scope>NUCLEOTIDE SEQUENCE</scope>
    <source>
        <strain evidence="2">NC1722</strain>
    </source>
</reference>
<proteinExistence type="predicted"/>
<evidence type="ECO:0000256" key="1">
    <source>
        <dbReference type="SAM" id="MobiDB-lite"/>
    </source>
</evidence>
<feature type="region of interest" description="Disordered" evidence="1">
    <location>
        <begin position="1"/>
        <end position="62"/>
    </location>
</feature>
<organism evidence="2 3">
    <name type="scientific">Aldrovandia affinis</name>
    <dbReference type="NCBI Taxonomy" id="143900"/>
    <lineage>
        <taxon>Eukaryota</taxon>
        <taxon>Metazoa</taxon>
        <taxon>Chordata</taxon>
        <taxon>Craniata</taxon>
        <taxon>Vertebrata</taxon>
        <taxon>Euteleostomi</taxon>
        <taxon>Actinopterygii</taxon>
        <taxon>Neopterygii</taxon>
        <taxon>Teleostei</taxon>
        <taxon>Notacanthiformes</taxon>
        <taxon>Halosauridae</taxon>
        <taxon>Aldrovandia</taxon>
    </lineage>
</organism>
<feature type="compositionally biased region" description="Basic and acidic residues" evidence="1">
    <location>
        <begin position="25"/>
        <end position="35"/>
    </location>
</feature>
<feature type="compositionally biased region" description="Low complexity" evidence="1">
    <location>
        <begin position="7"/>
        <end position="23"/>
    </location>
</feature>
<sequence length="95" mass="10083">MGQWRRAVSGSAGAVAPSATTSAETRGHRAAKLEGFHAPPRFQPGDAVCSPPTRPPPARHRANGNHEVIWALDNHPGSSGIEIAHDQRSVFRVSS</sequence>
<dbReference type="Proteomes" id="UP001221898">
    <property type="component" value="Unassembled WGS sequence"/>
</dbReference>
<name>A0AAD7WPL1_9TELE</name>
<accession>A0AAD7WPL1</accession>
<dbReference type="EMBL" id="JAINUG010000054">
    <property type="protein sequence ID" value="KAJ8404340.1"/>
    <property type="molecule type" value="Genomic_DNA"/>
</dbReference>
<evidence type="ECO:0000313" key="2">
    <source>
        <dbReference type="EMBL" id="KAJ8404340.1"/>
    </source>
</evidence>
<evidence type="ECO:0000313" key="3">
    <source>
        <dbReference type="Proteomes" id="UP001221898"/>
    </source>
</evidence>
<gene>
    <name evidence="2" type="ORF">AAFF_G00341130</name>
</gene>
<protein>
    <submittedName>
        <fullName evidence="2">Uncharacterized protein</fullName>
    </submittedName>
</protein>
<dbReference type="AlphaFoldDB" id="A0AAD7WPL1"/>
<keyword evidence="3" id="KW-1185">Reference proteome</keyword>